<dbReference type="PANTHER" id="PTHR43014:SF2">
    <property type="entry name" value="MERCURIC REDUCTASE"/>
    <property type="match status" value="1"/>
</dbReference>
<keyword evidence="2 10" id="KW-0285">Flavoprotein</keyword>
<keyword evidence="4" id="KW-0521">NADP</keyword>
<protein>
    <submittedName>
        <fullName evidence="13">Mercuric reductase</fullName>
    </submittedName>
</protein>
<feature type="binding site" evidence="8">
    <location>
        <position position="314"/>
    </location>
    <ligand>
        <name>FAD</name>
        <dbReference type="ChEBI" id="CHEBI:57692"/>
    </ligand>
</feature>
<feature type="binding site" evidence="8">
    <location>
        <position position="274"/>
    </location>
    <ligand>
        <name>NAD(+)</name>
        <dbReference type="ChEBI" id="CHEBI:57540"/>
    </ligand>
</feature>
<feature type="domain" description="Pyridine nucleotide-disulphide oxidoreductase dimerisation" evidence="11">
    <location>
        <begin position="349"/>
        <end position="452"/>
    </location>
</feature>
<dbReference type="PIRSF" id="PIRSF000350">
    <property type="entry name" value="Mercury_reductase_MerA"/>
    <property type="match status" value="1"/>
</dbReference>
<feature type="binding site" evidence="8">
    <location>
        <begin position="146"/>
        <end position="148"/>
    </location>
    <ligand>
        <name>FAD</name>
        <dbReference type="ChEBI" id="CHEBI:57692"/>
    </ligand>
</feature>
<dbReference type="SUPFAM" id="SSF51905">
    <property type="entry name" value="FAD/NAD(P)-binding domain"/>
    <property type="match status" value="1"/>
</dbReference>
<evidence type="ECO:0000313" key="13">
    <source>
        <dbReference type="EMBL" id="GFM33537.1"/>
    </source>
</evidence>
<dbReference type="GO" id="GO:0003955">
    <property type="term" value="F:NAD(P)H dehydrogenase (quinone) activity"/>
    <property type="evidence" value="ECO:0007669"/>
    <property type="project" value="TreeGrafter"/>
</dbReference>
<evidence type="ECO:0000256" key="3">
    <source>
        <dbReference type="ARBA" id="ARBA00022827"/>
    </source>
</evidence>
<organism evidence="13 14">
    <name type="scientific">Desulfovibrio subterraneus</name>
    <dbReference type="NCBI Taxonomy" id="2718620"/>
    <lineage>
        <taxon>Bacteria</taxon>
        <taxon>Pseudomonadati</taxon>
        <taxon>Thermodesulfobacteriota</taxon>
        <taxon>Desulfovibrionia</taxon>
        <taxon>Desulfovibrionales</taxon>
        <taxon>Desulfovibrionaceae</taxon>
        <taxon>Desulfovibrio</taxon>
    </lineage>
</organism>
<dbReference type="AlphaFoldDB" id="A0A7J0BIL0"/>
<dbReference type="EMBL" id="BLVO01000013">
    <property type="protein sequence ID" value="GFM33537.1"/>
    <property type="molecule type" value="Genomic_DNA"/>
</dbReference>
<dbReference type="Pfam" id="PF02852">
    <property type="entry name" value="Pyr_redox_dim"/>
    <property type="match status" value="1"/>
</dbReference>
<evidence type="ECO:0000256" key="6">
    <source>
        <dbReference type="ARBA" id="ARBA00023157"/>
    </source>
</evidence>
<dbReference type="PRINTS" id="PR00368">
    <property type="entry name" value="FADPNR"/>
</dbReference>
<feature type="binding site" evidence="8">
    <location>
        <begin position="183"/>
        <end position="190"/>
    </location>
    <ligand>
        <name>NAD(+)</name>
        <dbReference type="ChEBI" id="CHEBI:57540"/>
    </ligand>
</feature>
<dbReference type="RefSeq" id="WP_174405188.1">
    <property type="nucleotide sequence ID" value="NZ_BLVO01000013.1"/>
</dbReference>
<evidence type="ECO:0000256" key="10">
    <source>
        <dbReference type="RuleBase" id="RU003691"/>
    </source>
</evidence>
<reference evidence="13 14" key="1">
    <citation type="submission" date="2020-05" db="EMBL/GenBank/DDBJ databases">
        <title>Draft genome sequence of Desulfovibrio sp. strain HN2T.</title>
        <authorList>
            <person name="Ueno A."/>
            <person name="Tamazawa S."/>
            <person name="Tamamura S."/>
            <person name="Murakami T."/>
            <person name="Kiyama T."/>
            <person name="Inomata H."/>
            <person name="Amano Y."/>
            <person name="Miyakawa K."/>
            <person name="Tamaki H."/>
            <person name="Naganuma T."/>
            <person name="Kaneko K."/>
        </authorList>
    </citation>
    <scope>NUCLEOTIDE SEQUENCE [LARGE SCALE GENOMIC DNA]</scope>
    <source>
        <strain evidence="13 14">HN2</strain>
    </source>
</reference>
<evidence type="ECO:0000256" key="8">
    <source>
        <dbReference type="PIRSR" id="PIRSR000350-3"/>
    </source>
</evidence>
<dbReference type="InterPro" id="IPR004099">
    <property type="entry name" value="Pyr_nucl-diS_OxRdtase_dimer"/>
</dbReference>
<dbReference type="GO" id="GO:0050660">
    <property type="term" value="F:flavin adenine dinucleotide binding"/>
    <property type="evidence" value="ECO:0007669"/>
    <property type="project" value="TreeGrafter"/>
</dbReference>
<evidence type="ECO:0000259" key="11">
    <source>
        <dbReference type="Pfam" id="PF02852"/>
    </source>
</evidence>
<keyword evidence="7 10" id="KW-0676">Redox-active center</keyword>
<dbReference type="InterPro" id="IPR016156">
    <property type="entry name" value="FAD/NAD-linked_Rdtase_dimer_sf"/>
</dbReference>
<keyword evidence="5 10" id="KW-0560">Oxidoreductase</keyword>
<evidence type="ECO:0000256" key="7">
    <source>
        <dbReference type="ARBA" id="ARBA00023284"/>
    </source>
</evidence>
<evidence type="ECO:0000256" key="1">
    <source>
        <dbReference type="ARBA" id="ARBA00007532"/>
    </source>
</evidence>
<sequence length="489" mass="52720">MTTFDYDMIVLGGGAAGLTTTAGAAQLGVRVLLVEQEPQLGGDCLHYGCVPSKTLITTARNRHRMANAARWGLPQPELPPVDFSLVADRIRSVIQTIQPHDSPERFTSLGAKVLFGQAGFVDEHTVSIAGADKTRMVTGKQIVIATGSSASIPNIPGLDEVDYLTNTSIFSLESLPESLVILGAGPIALEMAQSFRRLGSEVTVIQRSGQVLSREDKDMADIVQDALEKEGVRVLLNTAVRSVRRKNGRIEVETEQNGGKPIAISGTHLLVALGRTPNIKNLRLEQAGVEYTPKGITVDARMRTSHKHIYACGDVTGQYLFTHAAGYEGGIVVSNAVFKLPRKADYTWMPWVTYTEPELASIGLNEKTAQEQGLEYTLRTEPFASNDRAIAQGATEGCLKMLLDKREKVLGVQIAGPHAGELINEWVAILGGGVKLSTLAGAIHPYPTLGEINKRVAGSLIGEKLFSGKVRSGLCFLFGYQGKCEDDKE</sequence>
<keyword evidence="8" id="KW-0520">NAD</keyword>
<keyword evidence="6" id="KW-1015">Disulfide bond</keyword>
<dbReference type="SUPFAM" id="SSF55424">
    <property type="entry name" value="FAD/NAD-linked reductases, dimerisation (C-terminal) domain"/>
    <property type="match status" value="1"/>
</dbReference>
<dbReference type="GO" id="GO:0016668">
    <property type="term" value="F:oxidoreductase activity, acting on a sulfur group of donors, NAD(P) as acceptor"/>
    <property type="evidence" value="ECO:0007669"/>
    <property type="project" value="InterPro"/>
</dbReference>
<dbReference type="Gene3D" id="3.50.50.60">
    <property type="entry name" value="FAD/NAD(P)-binding domain"/>
    <property type="match status" value="2"/>
</dbReference>
<feature type="disulfide bond" description="Redox-active" evidence="9">
    <location>
        <begin position="44"/>
        <end position="49"/>
    </location>
</feature>
<evidence type="ECO:0000256" key="2">
    <source>
        <dbReference type="ARBA" id="ARBA00022630"/>
    </source>
</evidence>
<proteinExistence type="inferred from homology"/>
<comment type="caution">
    <text evidence="13">The sequence shown here is derived from an EMBL/GenBank/DDBJ whole genome shotgun (WGS) entry which is preliminary data.</text>
</comment>
<accession>A0A7J0BIL0</accession>
<keyword evidence="8" id="KW-0547">Nucleotide-binding</keyword>
<comment type="cofactor">
    <cofactor evidence="8">
        <name>FAD</name>
        <dbReference type="ChEBI" id="CHEBI:57692"/>
    </cofactor>
    <text evidence="8">Binds 1 FAD per subunit.</text>
</comment>
<dbReference type="InterPro" id="IPR001100">
    <property type="entry name" value="Pyr_nuc-diS_OxRdtase"/>
</dbReference>
<comment type="similarity">
    <text evidence="1 10">Belongs to the class-I pyridine nucleotide-disulfide oxidoreductase family.</text>
</comment>
<dbReference type="FunFam" id="3.30.390.30:FF:000001">
    <property type="entry name" value="Dihydrolipoyl dehydrogenase"/>
    <property type="match status" value="1"/>
</dbReference>
<evidence type="ECO:0000256" key="4">
    <source>
        <dbReference type="ARBA" id="ARBA00022857"/>
    </source>
</evidence>
<dbReference type="PROSITE" id="PS00076">
    <property type="entry name" value="PYRIDINE_REDOX_1"/>
    <property type="match status" value="1"/>
</dbReference>
<evidence type="ECO:0000256" key="9">
    <source>
        <dbReference type="PIRSR" id="PIRSR000350-4"/>
    </source>
</evidence>
<dbReference type="PANTHER" id="PTHR43014">
    <property type="entry name" value="MERCURIC REDUCTASE"/>
    <property type="match status" value="1"/>
</dbReference>
<dbReference type="Proteomes" id="UP000503840">
    <property type="component" value="Unassembled WGS sequence"/>
</dbReference>
<evidence type="ECO:0000259" key="12">
    <source>
        <dbReference type="Pfam" id="PF07992"/>
    </source>
</evidence>
<name>A0A7J0BIL0_9BACT</name>
<evidence type="ECO:0000313" key="14">
    <source>
        <dbReference type="Proteomes" id="UP000503840"/>
    </source>
</evidence>
<keyword evidence="3 8" id="KW-0274">FAD</keyword>
<dbReference type="Gene3D" id="3.30.390.30">
    <property type="match status" value="1"/>
</dbReference>
<dbReference type="InterPro" id="IPR023753">
    <property type="entry name" value="FAD/NAD-binding_dom"/>
</dbReference>
<evidence type="ECO:0000256" key="5">
    <source>
        <dbReference type="ARBA" id="ARBA00023002"/>
    </source>
</evidence>
<dbReference type="InterPro" id="IPR036188">
    <property type="entry name" value="FAD/NAD-bd_sf"/>
</dbReference>
<feature type="binding site" evidence="8">
    <location>
        <position position="53"/>
    </location>
    <ligand>
        <name>FAD</name>
        <dbReference type="ChEBI" id="CHEBI:57692"/>
    </ligand>
</feature>
<dbReference type="Pfam" id="PF07992">
    <property type="entry name" value="Pyr_redox_2"/>
    <property type="match status" value="1"/>
</dbReference>
<gene>
    <name evidence="13" type="ORF">DSM101010T_19020</name>
</gene>
<feature type="domain" description="FAD/NAD(P)-binding" evidence="12">
    <location>
        <begin position="6"/>
        <end position="329"/>
    </location>
</feature>
<dbReference type="PRINTS" id="PR00411">
    <property type="entry name" value="PNDRDTASEI"/>
</dbReference>
<keyword evidence="14" id="KW-1185">Reference proteome</keyword>
<dbReference type="InterPro" id="IPR012999">
    <property type="entry name" value="Pyr_OxRdtase_I_AS"/>
</dbReference>